<dbReference type="EMBL" id="JAPFFF010000002">
    <property type="protein sequence ID" value="KAK8897043.1"/>
    <property type="molecule type" value="Genomic_DNA"/>
</dbReference>
<dbReference type="Proteomes" id="UP001470230">
    <property type="component" value="Unassembled WGS sequence"/>
</dbReference>
<dbReference type="PANTHER" id="PTHR24173">
    <property type="entry name" value="ANKYRIN REPEAT CONTAINING"/>
    <property type="match status" value="1"/>
</dbReference>
<comment type="caution">
    <text evidence="4">The sequence shown here is derived from an EMBL/GenBank/DDBJ whole genome shotgun (WGS) entry which is preliminary data.</text>
</comment>
<dbReference type="PANTHER" id="PTHR24173:SF74">
    <property type="entry name" value="ANKYRIN REPEAT DOMAIN-CONTAINING PROTEIN 16"/>
    <property type="match status" value="1"/>
</dbReference>
<accession>A0ABR2L166</accession>
<keyword evidence="2 3" id="KW-0040">ANK repeat</keyword>
<evidence type="ECO:0008006" key="6">
    <source>
        <dbReference type="Google" id="ProtNLM"/>
    </source>
</evidence>
<dbReference type="InterPro" id="IPR036770">
    <property type="entry name" value="Ankyrin_rpt-contain_sf"/>
</dbReference>
<evidence type="ECO:0000313" key="4">
    <source>
        <dbReference type="EMBL" id="KAK8897043.1"/>
    </source>
</evidence>
<protein>
    <recommendedName>
        <fullName evidence="6">Ankyrin repeat protein</fullName>
    </recommendedName>
</protein>
<organism evidence="4 5">
    <name type="scientific">Tritrichomonas musculus</name>
    <dbReference type="NCBI Taxonomy" id="1915356"/>
    <lineage>
        <taxon>Eukaryota</taxon>
        <taxon>Metamonada</taxon>
        <taxon>Parabasalia</taxon>
        <taxon>Tritrichomonadida</taxon>
        <taxon>Tritrichomonadidae</taxon>
        <taxon>Tritrichomonas</taxon>
    </lineage>
</organism>
<dbReference type="SMART" id="SM00248">
    <property type="entry name" value="ANK"/>
    <property type="match status" value="10"/>
</dbReference>
<sequence length="569" mass="65331">MIKKDLIDPITEAIKEDNCYKLDVIVEYLDNKNALMHLKLPLFGDTEFTLLHYCFFYGSTNCIEMLCQMGADINAKDNSGRTCAHYAAAYGSLDVFNKIPKEQYEAEDNEGLFPVHYAAIFNSTDIIKFLNIKGCKITEITDKKKRTPFQLAILYGNLKVVEYYIENHIEQAKSDTVNSLQPIHIACKCIYKASDVIKYLIEKGAKIDVVHNYKTPLCYASKSGNLDAVKILINNGAKYQIEATNPITSATIYGHRDILKYLLRNGFSPNDYGDHEEPPLLVALKQENLEIAYDLLEYGSTAYRNNGNRVEAYFTNYKQKNIREIYDIFISIHKFADINSSDELIQASRQVIPNIMLPILKTVDLEKYIEIDEELLNTKEKLNISLAKKLNNPNKATQSIFMGNIPKLRSSCEIYPDSKIESNEEEEDTNDTPHDTYIKLLNLCKYAKLPFNEKYLNPSFCRRYILCHNAIHHGSLYVLQALLESNLYPPDSTDLYIEAFRLGRFDLIDCMLSNGVSFNSENSELYRLVVNSNCSDIIQKFVQKGMHIYQNDEIFDHSFFANNVIDFNF</sequence>
<gene>
    <name evidence="4" type="ORF">M9Y10_014977</name>
</gene>
<feature type="repeat" description="ANK" evidence="3">
    <location>
        <begin position="46"/>
        <end position="78"/>
    </location>
</feature>
<dbReference type="PROSITE" id="PS50297">
    <property type="entry name" value="ANK_REP_REGION"/>
    <property type="match status" value="2"/>
</dbReference>
<evidence type="ECO:0000256" key="3">
    <source>
        <dbReference type="PROSITE-ProRule" id="PRU00023"/>
    </source>
</evidence>
<dbReference type="Gene3D" id="1.25.40.20">
    <property type="entry name" value="Ankyrin repeat-containing domain"/>
    <property type="match status" value="3"/>
</dbReference>
<dbReference type="InterPro" id="IPR002110">
    <property type="entry name" value="Ankyrin_rpt"/>
</dbReference>
<reference evidence="4 5" key="1">
    <citation type="submission" date="2024-04" db="EMBL/GenBank/DDBJ databases">
        <title>Tritrichomonas musculus Genome.</title>
        <authorList>
            <person name="Alves-Ferreira E."/>
            <person name="Grigg M."/>
            <person name="Lorenzi H."/>
            <person name="Galac M."/>
        </authorList>
    </citation>
    <scope>NUCLEOTIDE SEQUENCE [LARGE SCALE GENOMIC DNA]</scope>
    <source>
        <strain evidence="4 5">EAF2021</strain>
    </source>
</reference>
<dbReference type="SUPFAM" id="SSF48403">
    <property type="entry name" value="Ankyrin repeat"/>
    <property type="match status" value="1"/>
</dbReference>
<dbReference type="PROSITE" id="PS50088">
    <property type="entry name" value="ANK_REPEAT"/>
    <property type="match status" value="3"/>
</dbReference>
<evidence type="ECO:0000256" key="1">
    <source>
        <dbReference type="ARBA" id="ARBA00022737"/>
    </source>
</evidence>
<proteinExistence type="predicted"/>
<evidence type="ECO:0000313" key="5">
    <source>
        <dbReference type="Proteomes" id="UP001470230"/>
    </source>
</evidence>
<feature type="repeat" description="ANK" evidence="3">
    <location>
        <begin position="178"/>
        <end position="212"/>
    </location>
</feature>
<keyword evidence="5" id="KW-1185">Reference proteome</keyword>
<feature type="repeat" description="ANK" evidence="3">
    <location>
        <begin position="212"/>
        <end position="244"/>
    </location>
</feature>
<dbReference type="Pfam" id="PF00023">
    <property type="entry name" value="Ank"/>
    <property type="match status" value="1"/>
</dbReference>
<dbReference type="Pfam" id="PF12796">
    <property type="entry name" value="Ank_2"/>
    <property type="match status" value="2"/>
</dbReference>
<name>A0ABR2L166_9EUKA</name>
<keyword evidence="1" id="KW-0677">Repeat</keyword>
<evidence type="ECO:0000256" key="2">
    <source>
        <dbReference type="ARBA" id="ARBA00023043"/>
    </source>
</evidence>